<dbReference type="EMBL" id="QXFT01002469">
    <property type="protein sequence ID" value="KAE9297822.1"/>
    <property type="molecule type" value="Genomic_DNA"/>
</dbReference>
<protein>
    <recommendedName>
        <fullName evidence="1">HAT C-terminal dimerisation domain-containing protein</fullName>
    </recommendedName>
</protein>
<sequence>MDVATRKSVESFLSTWFGEDQADRVLLQLSAFHRYVNELKDGSSRQWKLLCERKLPVIDFWCGLKQYDLLQSVAKQLFRCAGSTAAAERNFSTHAFINSKLRNRLDPDRVEKLVHIFFNAKMRIWTSTRTSKMFL</sequence>
<proteinExistence type="predicted"/>
<evidence type="ECO:0000259" key="1">
    <source>
        <dbReference type="Pfam" id="PF05699"/>
    </source>
</evidence>
<organism evidence="2 3">
    <name type="scientific">Phytophthora rubi</name>
    <dbReference type="NCBI Taxonomy" id="129364"/>
    <lineage>
        <taxon>Eukaryota</taxon>
        <taxon>Sar</taxon>
        <taxon>Stramenopiles</taxon>
        <taxon>Oomycota</taxon>
        <taxon>Peronosporomycetes</taxon>
        <taxon>Peronosporales</taxon>
        <taxon>Peronosporaceae</taxon>
        <taxon>Phytophthora</taxon>
    </lineage>
</organism>
<evidence type="ECO:0000313" key="2">
    <source>
        <dbReference type="EMBL" id="KAE9297822.1"/>
    </source>
</evidence>
<dbReference type="SUPFAM" id="SSF53098">
    <property type="entry name" value="Ribonuclease H-like"/>
    <property type="match status" value="1"/>
</dbReference>
<reference evidence="2 3" key="1">
    <citation type="submission" date="2018-08" db="EMBL/GenBank/DDBJ databases">
        <title>Genomic investigation of the strawberry pathogen Phytophthora fragariae indicates pathogenicity is determined by transcriptional variation in three key races.</title>
        <authorList>
            <person name="Adams T.M."/>
            <person name="Armitage A.D."/>
            <person name="Sobczyk M.K."/>
            <person name="Bates H.J."/>
            <person name="Dunwell J.M."/>
            <person name="Nellist C.F."/>
            <person name="Harrison R.J."/>
        </authorList>
    </citation>
    <scope>NUCLEOTIDE SEQUENCE [LARGE SCALE GENOMIC DNA]</scope>
    <source>
        <strain evidence="2 3">SCRP333</strain>
    </source>
</reference>
<name>A0A6A4CZZ7_9STRA</name>
<gene>
    <name evidence="2" type="ORF">PR003_g23397</name>
</gene>
<accession>A0A6A4CZZ7</accession>
<dbReference type="AlphaFoldDB" id="A0A6A4CZZ7"/>
<feature type="domain" description="HAT C-terminal dimerisation" evidence="1">
    <location>
        <begin position="49"/>
        <end position="117"/>
    </location>
</feature>
<comment type="caution">
    <text evidence="2">The sequence shown here is derived from an EMBL/GenBank/DDBJ whole genome shotgun (WGS) entry which is preliminary data.</text>
</comment>
<dbReference type="Proteomes" id="UP000434957">
    <property type="component" value="Unassembled WGS sequence"/>
</dbReference>
<dbReference type="InterPro" id="IPR012337">
    <property type="entry name" value="RNaseH-like_sf"/>
</dbReference>
<evidence type="ECO:0000313" key="3">
    <source>
        <dbReference type="Proteomes" id="UP000434957"/>
    </source>
</evidence>
<dbReference type="InterPro" id="IPR008906">
    <property type="entry name" value="HATC_C_dom"/>
</dbReference>
<keyword evidence="3" id="KW-1185">Reference proteome</keyword>
<dbReference type="GO" id="GO:0046983">
    <property type="term" value="F:protein dimerization activity"/>
    <property type="evidence" value="ECO:0007669"/>
    <property type="project" value="InterPro"/>
</dbReference>
<dbReference type="Pfam" id="PF05699">
    <property type="entry name" value="Dimer_Tnp_hAT"/>
    <property type="match status" value="1"/>
</dbReference>